<reference evidence="2" key="1">
    <citation type="submission" date="2023-06" db="EMBL/GenBank/DDBJ databases">
        <title>Genomic analysis of the entomopathogenic nematode Steinernema hermaphroditum.</title>
        <authorList>
            <person name="Schwarz E.M."/>
            <person name="Heppert J.K."/>
            <person name="Baniya A."/>
            <person name="Schwartz H.T."/>
            <person name="Tan C.-H."/>
            <person name="Antoshechkin I."/>
            <person name="Sternberg P.W."/>
            <person name="Goodrich-Blair H."/>
            <person name="Dillman A.R."/>
        </authorList>
    </citation>
    <scope>NUCLEOTIDE SEQUENCE</scope>
    <source>
        <strain evidence="2">PS9179</strain>
        <tissue evidence="2">Whole animal</tissue>
    </source>
</reference>
<feature type="region of interest" description="Disordered" evidence="1">
    <location>
        <begin position="63"/>
        <end position="123"/>
    </location>
</feature>
<sequence length="123" mass="13078">MPAEIEKEKIKQTTMVGPGKTINRQGAYRELRNYPPCSPGIGRGEYRQRIVEVSLSAYIQVPGTEADPEESGEFKVGTVPDPEESGEFKGDPPGSPGDVSNSDGRGAGSAFQSPQRGCTFSSG</sequence>
<gene>
    <name evidence="2" type="ORF">QR680_012911</name>
</gene>
<proteinExistence type="predicted"/>
<accession>A0AA39M1L4</accession>
<name>A0AA39M1L4_9BILA</name>
<comment type="caution">
    <text evidence="2">The sequence shown here is derived from an EMBL/GenBank/DDBJ whole genome shotgun (WGS) entry which is preliminary data.</text>
</comment>
<organism evidence="2 3">
    <name type="scientific">Steinernema hermaphroditum</name>
    <dbReference type="NCBI Taxonomy" id="289476"/>
    <lineage>
        <taxon>Eukaryota</taxon>
        <taxon>Metazoa</taxon>
        <taxon>Ecdysozoa</taxon>
        <taxon>Nematoda</taxon>
        <taxon>Chromadorea</taxon>
        <taxon>Rhabditida</taxon>
        <taxon>Tylenchina</taxon>
        <taxon>Panagrolaimomorpha</taxon>
        <taxon>Strongyloidoidea</taxon>
        <taxon>Steinernematidae</taxon>
        <taxon>Steinernema</taxon>
    </lineage>
</organism>
<evidence type="ECO:0000313" key="3">
    <source>
        <dbReference type="Proteomes" id="UP001175271"/>
    </source>
</evidence>
<keyword evidence="3" id="KW-1185">Reference proteome</keyword>
<protein>
    <submittedName>
        <fullName evidence="2">Uncharacterized protein</fullName>
    </submittedName>
</protein>
<dbReference type="Proteomes" id="UP001175271">
    <property type="component" value="Unassembled WGS sequence"/>
</dbReference>
<dbReference type="AlphaFoldDB" id="A0AA39M1L4"/>
<dbReference type="EMBL" id="JAUCMV010000002">
    <property type="protein sequence ID" value="KAK0417259.1"/>
    <property type="molecule type" value="Genomic_DNA"/>
</dbReference>
<evidence type="ECO:0000313" key="2">
    <source>
        <dbReference type="EMBL" id="KAK0417259.1"/>
    </source>
</evidence>
<feature type="compositionally biased region" description="Polar residues" evidence="1">
    <location>
        <begin position="110"/>
        <end position="123"/>
    </location>
</feature>
<evidence type="ECO:0000256" key="1">
    <source>
        <dbReference type="SAM" id="MobiDB-lite"/>
    </source>
</evidence>